<dbReference type="InterPro" id="IPR000504">
    <property type="entry name" value="RRM_dom"/>
</dbReference>
<dbReference type="GO" id="GO:0003723">
    <property type="term" value="F:RNA binding"/>
    <property type="evidence" value="ECO:0007669"/>
    <property type="project" value="UniProtKB-UniRule"/>
</dbReference>
<organism evidence="3 4">
    <name type="scientific">Cuscuta epithymum</name>
    <dbReference type="NCBI Taxonomy" id="186058"/>
    <lineage>
        <taxon>Eukaryota</taxon>
        <taxon>Viridiplantae</taxon>
        <taxon>Streptophyta</taxon>
        <taxon>Embryophyta</taxon>
        <taxon>Tracheophyta</taxon>
        <taxon>Spermatophyta</taxon>
        <taxon>Magnoliopsida</taxon>
        <taxon>eudicotyledons</taxon>
        <taxon>Gunneridae</taxon>
        <taxon>Pentapetalae</taxon>
        <taxon>asterids</taxon>
        <taxon>lamiids</taxon>
        <taxon>Solanales</taxon>
        <taxon>Convolvulaceae</taxon>
        <taxon>Cuscuteae</taxon>
        <taxon>Cuscuta</taxon>
        <taxon>Cuscuta subgen. Cuscuta</taxon>
    </lineage>
</organism>
<keyword evidence="1" id="KW-0694">RNA-binding</keyword>
<sequence length="306" mass="34387">MFSVVVCQKWVYFFNTRNVCWVALSPPSVRTINHCRRAISPSLLFFPAIYHPKVGHSFLELNFFSFISYRGEEEGEALLVTRSLQCGLCTNKNYWKGGEMEPAGDEEEYAVFLEKVKRTVFIDNLSPMATEAVLRAAFNQFGSVTNVCLLPNYLEPPNAAQSALVEMQTADQAESIICEVSCSPFMISGMPRPVRAHAAEVDMFDDCPRKPGTKVQFHWVDRGNQNYGIAMRMSSLAREHAAQAQILMEHQLEEEEKLAKKQQMTLQANYKKYKLLMGVAGNGQNGNANQLAARYGLLIGNSNKSH</sequence>
<evidence type="ECO:0000313" key="3">
    <source>
        <dbReference type="EMBL" id="CAH9142819.1"/>
    </source>
</evidence>
<evidence type="ECO:0000256" key="1">
    <source>
        <dbReference type="PROSITE-ProRule" id="PRU00176"/>
    </source>
</evidence>
<dbReference type="EMBL" id="CAMAPF010001044">
    <property type="protein sequence ID" value="CAH9142819.1"/>
    <property type="molecule type" value="Genomic_DNA"/>
</dbReference>
<reference evidence="3" key="1">
    <citation type="submission" date="2022-07" db="EMBL/GenBank/DDBJ databases">
        <authorList>
            <person name="Macas J."/>
            <person name="Novak P."/>
            <person name="Neumann P."/>
        </authorList>
    </citation>
    <scope>NUCLEOTIDE SEQUENCE</scope>
</reference>
<comment type="caution">
    <text evidence="3">The sequence shown here is derived from an EMBL/GenBank/DDBJ whole genome shotgun (WGS) entry which is preliminary data.</text>
</comment>
<dbReference type="Pfam" id="PF00076">
    <property type="entry name" value="RRM_1"/>
    <property type="match status" value="1"/>
</dbReference>
<protein>
    <recommendedName>
        <fullName evidence="2">RRM domain-containing protein</fullName>
    </recommendedName>
</protein>
<dbReference type="Gene3D" id="3.30.70.330">
    <property type="match status" value="1"/>
</dbReference>
<dbReference type="CDD" id="cd00590">
    <property type="entry name" value="RRM_SF"/>
    <property type="match status" value="1"/>
</dbReference>
<dbReference type="Proteomes" id="UP001152523">
    <property type="component" value="Unassembled WGS sequence"/>
</dbReference>
<dbReference type="PANTHER" id="PTHR36309:SF1">
    <property type="entry name" value="RNA-BINDING (RRM_RBD_RNP MOTIFS) FAMILY PROTEIN"/>
    <property type="match status" value="1"/>
</dbReference>
<dbReference type="AlphaFoldDB" id="A0AAV0G4N8"/>
<dbReference type="SUPFAM" id="SSF54928">
    <property type="entry name" value="RNA-binding domain, RBD"/>
    <property type="match status" value="1"/>
</dbReference>
<dbReference type="InterPro" id="IPR012677">
    <property type="entry name" value="Nucleotide-bd_a/b_plait_sf"/>
</dbReference>
<accession>A0AAV0G4N8</accession>
<proteinExistence type="predicted"/>
<dbReference type="InterPro" id="IPR053316">
    <property type="entry name" value="Epigenetic_reg_gene_expr"/>
</dbReference>
<feature type="domain" description="RRM" evidence="2">
    <location>
        <begin position="118"/>
        <end position="201"/>
    </location>
</feature>
<name>A0AAV0G4N8_9ASTE</name>
<evidence type="ECO:0000259" key="2">
    <source>
        <dbReference type="PROSITE" id="PS50102"/>
    </source>
</evidence>
<dbReference type="PROSITE" id="PS50102">
    <property type="entry name" value="RRM"/>
    <property type="match status" value="1"/>
</dbReference>
<evidence type="ECO:0000313" key="4">
    <source>
        <dbReference type="Proteomes" id="UP001152523"/>
    </source>
</evidence>
<dbReference type="PANTHER" id="PTHR36309">
    <property type="entry name" value="RNA-BINDING (RRM/RBD/RNP MOTIFS) FAMILY PROTEIN"/>
    <property type="match status" value="1"/>
</dbReference>
<keyword evidence="4" id="KW-1185">Reference proteome</keyword>
<dbReference type="InterPro" id="IPR035979">
    <property type="entry name" value="RBD_domain_sf"/>
</dbReference>
<gene>
    <name evidence="3" type="ORF">CEPIT_LOCUS40193</name>
</gene>